<dbReference type="PANTHER" id="PTHR34298">
    <property type="entry name" value="SEGREGATION AND CONDENSATION PROTEIN B"/>
    <property type="match status" value="1"/>
</dbReference>
<dbReference type="GO" id="GO:0005737">
    <property type="term" value="C:cytoplasm"/>
    <property type="evidence" value="ECO:0007669"/>
    <property type="project" value="UniProtKB-SubCell"/>
</dbReference>
<dbReference type="InterPro" id="IPR036390">
    <property type="entry name" value="WH_DNA-bd_sf"/>
</dbReference>
<dbReference type="SUPFAM" id="SSF46785">
    <property type="entry name" value="Winged helix' DNA-binding domain"/>
    <property type="match status" value="2"/>
</dbReference>
<gene>
    <name evidence="5 6" type="primary">scpB</name>
    <name evidence="6" type="ORF">TISLANDTSLP1_09910</name>
</gene>
<dbReference type="EMBL" id="BSDX01000001">
    <property type="protein sequence ID" value="GLI53298.1"/>
    <property type="molecule type" value="Genomic_DNA"/>
</dbReference>
<keyword evidence="1 5" id="KW-0963">Cytoplasm</keyword>
<evidence type="ECO:0000256" key="2">
    <source>
        <dbReference type="ARBA" id="ARBA00022618"/>
    </source>
</evidence>
<dbReference type="NCBIfam" id="TIGR00281">
    <property type="entry name" value="SMC-Scp complex subunit ScpB"/>
    <property type="match status" value="1"/>
</dbReference>
<evidence type="ECO:0000256" key="4">
    <source>
        <dbReference type="ARBA" id="ARBA00023306"/>
    </source>
</evidence>
<keyword evidence="4 5" id="KW-0131">Cell cycle</keyword>
<dbReference type="InterPro" id="IPR036388">
    <property type="entry name" value="WH-like_DNA-bd_sf"/>
</dbReference>
<dbReference type="GO" id="GO:0051304">
    <property type="term" value="P:chromosome separation"/>
    <property type="evidence" value="ECO:0007669"/>
    <property type="project" value="InterPro"/>
</dbReference>
<keyword evidence="7" id="KW-1185">Reference proteome</keyword>
<comment type="subcellular location">
    <subcellularLocation>
        <location evidence="5">Cytoplasm</location>
    </subcellularLocation>
    <text evidence="5">Associated with two foci at the outer edges of the nucleoid region in young cells, and at four foci within both cell halves in older cells.</text>
</comment>
<dbReference type="Proteomes" id="UP001144297">
    <property type="component" value="Unassembled WGS sequence"/>
</dbReference>
<reference evidence="6" key="1">
    <citation type="submission" date="2022-12" db="EMBL/GenBank/DDBJ databases">
        <title>Reference genome sequencing for broad-spectrum identification of bacterial and archaeal isolates by mass spectrometry.</title>
        <authorList>
            <person name="Sekiguchi Y."/>
            <person name="Tourlousse D.M."/>
        </authorList>
    </citation>
    <scope>NUCLEOTIDE SEQUENCE</scope>
    <source>
        <strain evidence="6">TSL-P1</strain>
    </source>
</reference>
<accession>A0A9W6LKI4</accession>
<dbReference type="Gene3D" id="1.10.10.10">
    <property type="entry name" value="Winged helix-like DNA-binding domain superfamily/Winged helix DNA-binding domain"/>
    <property type="match status" value="2"/>
</dbReference>
<evidence type="ECO:0000256" key="1">
    <source>
        <dbReference type="ARBA" id="ARBA00022490"/>
    </source>
</evidence>
<comment type="subunit">
    <text evidence="5">Homodimer. Homodimerization may be required to stabilize the binding of ScpA to the Smc head domains. Component of a cohesin-like complex composed of ScpA, ScpB and the Smc homodimer, in which ScpA and ScpB bind to the head domain of Smc. The presence of the three proteins is required for the association of the complex with DNA.</text>
</comment>
<protein>
    <recommendedName>
        <fullName evidence="5">Segregation and condensation protein B</fullName>
    </recommendedName>
</protein>
<dbReference type="PIRSF" id="PIRSF019345">
    <property type="entry name" value="ScpB"/>
    <property type="match status" value="1"/>
</dbReference>
<dbReference type="GO" id="GO:0006260">
    <property type="term" value="P:DNA replication"/>
    <property type="evidence" value="ECO:0007669"/>
    <property type="project" value="UniProtKB-UniRule"/>
</dbReference>
<dbReference type="GO" id="GO:0051301">
    <property type="term" value="P:cell division"/>
    <property type="evidence" value="ECO:0007669"/>
    <property type="project" value="UniProtKB-KW"/>
</dbReference>
<proteinExistence type="inferred from homology"/>
<dbReference type="PANTHER" id="PTHR34298:SF2">
    <property type="entry name" value="SEGREGATION AND CONDENSATION PROTEIN B"/>
    <property type="match status" value="1"/>
</dbReference>
<evidence type="ECO:0000256" key="5">
    <source>
        <dbReference type="HAMAP-Rule" id="MF_01804"/>
    </source>
</evidence>
<evidence type="ECO:0000313" key="7">
    <source>
        <dbReference type="Proteomes" id="UP001144297"/>
    </source>
</evidence>
<name>A0A9W6LKI4_9BACT</name>
<dbReference type="HAMAP" id="MF_01804">
    <property type="entry name" value="ScpB"/>
    <property type="match status" value="1"/>
</dbReference>
<comment type="function">
    <text evidence="5">Participates in chromosomal partition during cell division. May act via the formation of a condensin-like complex containing Smc and ScpA that pull DNA away from mid-cell into both cell halves.</text>
</comment>
<dbReference type="InterPro" id="IPR005234">
    <property type="entry name" value="ScpB_csome_segregation"/>
</dbReference>
<comment type="caution">
    <text evidence="6">The sequence shown here is derived from an EMBL/GenBank/DDBJ whole genome shotgun (WGS) entry which is preliminary data.</text>
</comment>
<evidence type="ECO:0000313" key="6">
    <source>
        <dbReference type="EMBL" id="GLI53298.1"/>
    </source>
</evidence>
<comment type="similarity">
    <text evidence="5">Belongs to the ScpB family.</text>
</comment>
<keyword evidence="3 5" id="KW-0159">Chromosome partition</keyword>
<dbReference type="AlphaFoldDB" id="A0A9W6LKI4"/>
<sequence length="183" mass="21026">MEAMNLFNKKEQIKGIIESLLFIAEKPISTKILLTILNISESHLKEIIFELMEEYKSRNSGIIIIKIEDSYQMVTNPEYAEWIKIFQKIHTHNKLSEQALETLAIIAYRQPITKAEIEKIRGINSDYAIKSLIEKKLIKIVGKKELPGRPFLYGTTKEFLKLFGISSLNELPGLTDFQKINAA</sequence>
<organism evidence="6 7">
    <name type="scientific">Thermodesulfovibrio yellowstonii</name>
    <dbReference type="NCBI Taxonomy" id="28262"/>
    <lineage>
        <taxon>Bacteria</taxon>
        <taxon>Pseudomonadati</taxon>
        <taxon>Nitrospirota</taxon>
        <taxon>Thermodesulfovibrionia</taxon>
        <taxon>Thermodesulfovibrionales</taxon>
        <taxon>Thermodesulfovibrionaceae</taxon>
        <taxon>Thermodesulfovibrio</taxon>
    </lineage>
</organism>
<evidence type="ECO:0000256" key="3">
    <source>
        <dbReference type="ARBA" id="ARBA00022829"/>
    </source>
</evidence>
<dbReference type="Pfam" id="PF04079">
    <property type="entry name" value="SMC_ScpB"/>
    <property type="match status" value="1"/>
</dbReference>
<keyword evidence="2 5" id="KW-0132">Cell division</keyword>